<dbReference type="Pfam" id="PF00953">
    <property type="entry name" value="Glycos_transf_4"/>
    <property type="match status" value="1"/>
</dbReference>
<dbReference type="GO" id="GO:0071555">
    <property type="term" value="P:cell wall organization"/>
    <property type="evidence" value="ECO:0007669"/>
    <property type="project" value="TreeGrafter"/>
</dbReference>
<keyword evidence="3 9" id="KW-0808">Transferase</keyword>
<feature type="transmembrane region" description="Helical" evidence="8">
    <location>
        <begin position="228"/>
        <end position="249"/>
    </location>
</feature>
<feature type="transmembrane region" description="Helical" evidence="8">
    <location>
        <begin position="280"/>
        <end position="298"/>
    </location>
</feature>
<dbReference type="GO" id="GO:0009103">
    <property type="term" value="P:lipopolysaccharide biosynthetic process"/>
    <property type="evidence" value="ECO:0007669"/>
    <property type="project" value="TreeGrafter"/>
</dbReference>
<feature type="transmembrane region" description="Helical" evidence="8">
    <location>
        <begin position="175"/>
        <end position="194"/>
    </location>
</feature>
<proteinExistence type="predicted"/>
<dbReference type="PROSITE" id="PS01348">
    <property type="entry name" value="MRAY_2"/>
    <property type="match status" value="1"/>
</dbReference>
<evidence type="ECO:0000256" key="5">
    <source>
        <dbReference type="ARBA" id="ARBA00022989"/>
    </source>
</evidence>
<feature type="binding site" evidence="7">
    <location>
        <position position="203"/>
    </location>
    <ligand>
        <name>Mg(2+)</name>
        <dbReference type="ChEBI" id="CHEBI:18420"/>
    </ligand>
</feature>
<dbReference type="RefSeq" id="WP_149545815.1">
    <property type="nucleotide sequence ID" value="NZ_VTPS01000015.1"/>
</dbReference>
<evidence type="ECO:0000256" key="1">
    <source>
        <dbReference type="ARBA" id="ARBA00004651"/>
    </source>
</evidence>
<dbReference type="InterPro" id="IPR018480">
    <property type="entry name" value="PNAcMuramoyl-5peptid_Trfase_CS"/>
</dbReference>
<evidence type="ECO:0000256" key="2">
    <source>
        <dbReference type="ARBA" id="ARBA00022475"/>
    </source>
</evidence>
<name>A0A5D8Q9W0_9THEO</name>
<feature type="transmembrane region" description="Helical" evidence="8">
    <location>
        <begin position="304"/>
        <end position="321"/>
    </location>
</feature>
<feature type="transmembrane region" description="Helical" evidence="8">
    <location>
        <begin position="150"/>
        <end position="169"/>
    </location>
</feature>
<keyword evidence="7" id="KW-0479">Metal-binding</keyword>
<gene>
    <name evidence="9" type="ORF">FWJ32_09725</name>
</gene>
<evidence type="ECO:0000256" key="7">
    <source>
        <dbReference type="PIRSR" id="PIRSR600715-1"/>
    </source>
</evidence>
<keyword evidence="6 8" id="KW-0472">Membrane</keyword>
<organism evidence="9 10">
    <name type="scientific">Calorimonas adulescens</name>
    <dbReference type="NCBI Taxonomy" id="2606906"/>
    <lineage>
        <taxon>Bacteria</taxon>
        <taxon>Bacillati</taxon>
        <taxon>Bacillota</taxon>
        <taxon>Clostridia</taxon>
        <taxon>Thermoanaerobacterales</taxon>
        <taxon>Thermoanaerobacteraceae</taxon>
        <taxon>Calorimonas</taxon>
    </lineage>
</organism>
<evidence type="ECO:0000256" key="3">
    <source>
        <dbReference type="ARBA" id="ARBA00022679"/>
    </source>
</evidence>
<dbReference type="GO" id="GO:0044038">
    <property type="term" value="P:cell wall macromolecule biosynthetic process"/>
    <property type="evidence" value="ECO:0007669"/>
    <property type="project" value="TreeGrafter"/>
</dbReference>
<evidence type="ECO:0000256" key="8">
    <source>
        <dbReference type="SAM" id="Phobius"/>
    </source>
</evidence>
<dbReference type="PANTHER" id="PTHR22926:SF3">
    <property type="entry name" value="UNDECAPRENYL-PHOSPHATE ALPHA-N-ACETYLGLUCOSAMINYL 1-PHOSPHATE TRANSFERASE"/>
    <property type="match status" value="1"/>
</dbReference>
<feature type="transmembrane region" description="Helical" evidence="8">
    <location>
        <begin position="206"/>
        <end position="222"/>
    </location>
</feature>
<keyword evidence="2" id="KW-1003">Cell membrane</keyword>
<dbReference type="Proteomes" id="UP000322976">
    <property type="component" value="Unassembled WGS sequence"/>
</dbReference>
<reference evidence="9 10" key="1">
    <citation type="submission" date="2019-08" db="EMBL/GenBank/DDBJ databases">
        <title>Calorimonas adulescens gen. nov., sp. nov., an anaerobic thermophilic bacterium from Sakhalin hot spring.</title>
        <authorList>
            <person name="Khomyakova M.A."/>
            <person name="Merkel A.Y."/>
            <person name="Novikov A."/>
            <person name="Bonch-Osmolovskaya E.A."/>
            <person name="Slobodkin A.I."/>
        </authorList>
    </citation>
    <scope>NUCLEOTIDE SEQUENCE [LARGE SCALE GENOMIC DNA]</scope>
    <source>
        <strain evidence="9 10">A05MB</strain>
    </source>
</reference>
<evidence type="ECO:0000256" key="6">
    <source>
        <dbReference type="ARBA" id="ARBA00023136"/>
    </source>
</evidence>
<feature type="transmembrane region" description="Helical" evidence="8">
    <location>
        <begin position="65"/>
        <end position="81"/>
    </location>
</feature>
<dbReference type="PANTHER" id="PTHR22926">
    <property type="entry name" value="PHOSPHO-N-ACETYLMURAMOYL-PENTAPEPTIDE-TRANSFERASE"/>
    <property type="match status" value="1"/>
</dbReference>
<comment type="caution">
    <text evidence="9">The sequence shown here is derived from an EMBL/GenBank/DDBJ whole genome shotgun (WGS) entry which is preliminary data.</text>
</comment>
<dbReference type="GO" id="GO:0005886">
    <property type="term" value="C:plasma membrane"/>
    <property type="evidence" value="ECO:0007669"/>
    <property type="project" value="UniProtKB-SubCell"/>
</dbReference>
<accession>A0A5D8Q9W0</accession>
<comment type="cofactor">
    <cofactor evidence="7">
        <name>Mg(2+)</name>
        <dbReference type="ChEBI" id="CHEBI:18420"/>
    </cofactor>
</comment>
<comment type="subcellular location">
    <subcellularLocation>
        <location evidence="1">Cell membrane</location>
        <topology evidence="1">Multi-pass membrane protein</topology>
    </subcellularLocation>
</comment>
<dbReference type="AlphaFoldDB" id="A0A5D8Q9W0"/>
<sequence length="337" mass="35751">MIFAFLIAFLVTPMAKVIAIKVGAIDMPGEERRIHTRPIPRMGGLSIFAAFVLSTLVFMPMDIKTVGLILASSLIVVMGIVDDIKGLSATVKMGGQILAAMVLVFFGFRIEWLTSPLDGMIYLGWLSIPATVFWVVGITNTFNLIDGLDGLAAGISAISSVTMFVVALLNGRDTAAMLLLIVAGAALGFLPHNFNPAKIFMGDTGSLFLGFVLSAISIQGTIKGATAIAIVIPVLAMGLPIFDTAIAIVRRAKNGMPIMQPDRGHLHHRLLDMGFTQRQVVLILYAISGILGVVAIAVTNASPLWSLVLTLSVLLAAFIGTKRMGLLNPVGEKNINA</sequence>
<keyword evidence="7" id="KW-0460">Magnesium</keyword>
<protein>
    <submittedName>
        <fullName evidence="9">Undecaprenyl/decaprenyl-phosphate alpha-N-acetylglucosaminyl 1-phosphate transferase</fullName>
    </submittedName>
</protein>
<dbReference type="GO" id="GO:0016780">
    <property type="term" value="F:phosphotransferase activity, for other substituted phosphate groups"/>
    <property type="evidence" value="ECO:0007669"/>
    <property type="project" value="InterPro"/>
</dbReference>
<keyword evidence="10" id="KW-1185">Reference proteome</keyword>
<feature type="transmembrane region" description="Helical" evidence="8">
    <location>
        <begin position="39"/>
        <end position="59"/>
    </location>
</feature>
<keyword evidence="4 8" id="KW-0812">Transmembrane</keyword>
<dbReference type="InterPro" id="IPR000715">
    <property type="entry name" value="Glycosyl_transferase_4"/>
</dbReference>
<evidence type="ECO:0000313" key="9">
    <source>
        <dbReference type="EMBL" id="TZE81302.1"/>
    </source>
</evidence>
<evidence type="ECO:0000313" key="10">
    <source>
        <dbReference type="Proteomes" id="UP000322976"/>
    </source>
</evidence>
<dbReference type="CDD" id="cd06853">
    <property type="entry name" value="GT_WecA_like"/>
    <property type="match status" value="1"/>
</dbReference>
<feature type="binding site" evidence="7">
    <location>
        <position position="143"/>
    </location>
    <ligand>
        <name>Mg(2+)</name>
        <dbReference type="ChEBI" id="CHEBI:18420"/>
    </ligand>
</feature>
<feature type="transmembrane region" description="Helical" evidence="8">
    <location>
        <begin position="6"/>
        <end position="27"/>
    </location>
</feature>
<evidence type="ECO:0000256" key="4">
    <source>
        <dbReference type="ARBA" id="ARBA00022692"/>
    </source>
</evidence>
<dbReference type="EMBL" id="VTPS01000015">
    <property type="protein sequence ID" value="TZE81302.1"/>
    <property type="molecule type" value="Genomic_DNA"/>
</dbReference>
<keyword evidence="5 8" id="KW-1133">Transmembrane helix</keyword>
<feature type="transmembrane region" description="Helical" evidence="8">
    <location>
        <begin position="93"/>
        <end position="113"/>
    </location>
</feature>
<feature type="transmembrane region" description="Helical" evidence="8">
    <location>
        <begin position="119"/>
        <end position="138"/>
    </location>
</feature>
<dbReference type="GO" id="GO:0046872">
    <property type="term" value="F:metal ion binding"/>
    <property type="evidence" value="ECO:0007669"/>
    <property type="project" value="UniProtKB-KW"/>
</dbReference>